<organism evidence="2 3">
    <name type="scientific">Vigna mungo</name>
    <name type="common">Black gram</name>
    <name type="synonym">Phaseolus mungo</name>
    <dbReference type="NCBI Taxonomy" id="3915"/>
    <lineage>
        <taxon>Eukaryota</taxon>
        <taxon>Viridiplantae</taxon>
        <taxon>Streptophyta</taxon>
        <taxon>Embryophyta</taxon>
        <taxon>Tracheophyta</taxon>
        <taxon>Spermatophyta</taxon>
        <taxon>Magnoliopsida</taxon>
        <taxon>eudicotyledons</taxon>
        <taxon>Gunneridae</taxon>
        <taxon>Pentapetalae</taxon>
        <taxon>rosids</taxon>
        <taxon>fabids</taxon>
        <taxon>Fabales</taxon>
        <taxon>Fabaceae</taxon>
        <taxon>Papilionoideae</taxon>
        <taxon>50 kb inversion clade</taxon>
        <taxon>NPAAA clade</taxon>
        <taxon>indigoferoid/millettioid clade</taxon>
        <taxon>Phaseoleae</taxon>
        <taxon>Vigna</taxon>
    </lineage>
</organism>
<evidence type="ECO:0000313" key="2">
    <source>
        <dbReference type="EMBL" id="WVZ04309.1"/>
    </source>
</evidence>
<protein>
    <submittedName>
        <fullName evidence="2">Uncharacterized protein</fullName>
    </submittedName>
</protein>
<evidence type="ECO:0000256" key="1">
    <source>
        <dbReference type="SAM" id="Coils"/>
    </source>
</evidence>
<accession>A0AAQ3RTT4</accession>
<reference evidence="2 3" key="1">
    <citation type="journal article" date="2023" name="Life. Sci Alliance">
        <title>Evolutionary insights into 3D genome organization and epigenetic landscape of Vigna mungo.</title>
        <authorList>
            <person name="Junaid A."/>
            <person name="Singh B."/>
            <person name="Bhatia S."/>
        </authorList>
    </citation>
    <scope>NUCLEOTIDE SEQUENCE [LARGE SCALE GENOMIC DNA]</scope>
    <source>
        <strain evidence="2">Urdbean</strain>
    </source>
</reference>
<name>A0AAQ3RTT4_VIGMU</name>
<dbReference type="EMBL" id="CP144694">
    <property type="protein sequence ID" value="WVZ04309.1"/>
    <property type="molecule type" value="Genomic_DNA"/>
</dbReference>
<gene>
    <name evidence="2" type="ORF">V8G54_025115</name>
</gene>
<keyword evidence="1" id="KW-0175">Coiled coil</keyword>
<keyword evidence="3" id="KW-1185">Reference proteome</keyword>
<dbReference type="Proteomes" id="UP001374535">
    <property type="component" value="Chromosome 7"/>
</dbReference>
<dbReference type="AlphaFoldDB" id="A0AAQ3RTT4"/>
<evidence type="ECO:0000313" key="3">
    <source>
        <dbReference type="Proteomes" id="UP001374535"/>
    </source>
</evidence>
<proteinExistence type="predicted"/>
<sequence>MQRNELMTDDDDRRKPKILRWVMIEDELMTQQRNSLGAMLRKDGIEVYKSPSRRLNFTLLAATYKMRCSGISSTKALQFHSKPTGMNKAESGNRLSETDFSALLSQLKGLQNKNSKLEEENRKINFKDELQQVREKYVCDWILDIDNVRRDEVLRHLGML</sequence>
<feature type="coiled-coil region" evidence="1">
    <location>
        <begin position="100"/>
        <end position="136"/>
    </location>
</feature>